<dbReference type="Proteomes" id="UP000248918">
    <property type="component" value="Unassembled WGS sequence"/>
</dbReference>
<reference evidence="2 3" key="1">
    <citation type="submission" date="2018-06" db="EMBL/GenBank/DDBJ databases">
        <title>Genomic Encyclopedia of Type Strains, Phase III (KMG-III): the genomes of soil and plant-associated and newly described type strains.</title>
        <authorList>
            <person name="Whitman W."/>
        </authorList>
    </citation>
    <scope>NUCLEOTIDE SEQUENCE [LARGE SCALE GENOMIC DNA]</scope>
    <source>
        <strain evidence="2 3">LMG 23644</strain>
    </source>
</reference>
<feature type="compositionally biased region" description="Polar residues" evidence="1">
    <location>
        <begin position="21"/>
        <end position="30"/>
    </location>
</feature>
<evidence type="ECO:0000313" key="2">
    <source>
        <dbReference type="EMBL" id="RAS39024.1"/>
    </source>
</evidence>
<gene>
    <name evidence="2" type="ORF">BX591_101354</name>
</gene>
<protein>
    <submittedName>
        <fullName evidence="2">Uncharacterized protein</fullName>
    </submittedName>
</protein>
<evidence type="ECO:0000256" key="1">
    <source>
        <dbReference type="SAM" id="MobiDB-lite"/>
    </source>
</evidence>
<proteinExistence type="predicted"/>
<comment type="caution">
    <text evidence="2">The sequence shown here is derived from an EMBL/GenBank/DDBJ whole genome shotgun (WGS) entry which is preliminary data.</text>
</comment>
<organism evidence="2 3">
    <name type="scientific">Paraburkholderia bryophila</name>
    <dbReference type="NCBI Taxonomy" id="420952"/>
    <lineage>
        <taxon>Bacteria</taxon>
        <taxon>Pseudomonadati</taxon>
        <taxon>Pseudomonadota</taxon>
        <taxon>Betaproteobacteria</taxon>
        <taxon>Burkholderiales</taxon>
        <taxon>Burkholderiaceae</taxon>
        <taxon>Paraburkholderia</taxon>
    </lineage>
</organism>
<name>A0A329D3Y0_9BURK</name>
<dbReference type="AlphaFoldDB" id="A0A329D3Y0"/>
<sequence>MVATVLETFGARRRENAAVRHSQTTGNPTSRFAGHVPRTAGGNLASRTATPTRANYAARHTAWSSAS</sequence>
<accession>A0A329D3Y0</accession>
<feature type="region of interest" description="Disordered" evidence="1">
    <location>
        <begin position="16"/>
        <end position="67"/>
    </location>
</feature>
<evidence type="ECO:0000313" key="3">
    <source>
        <dbReference type="Proteomes" id="UP000248918"/>
    </source>
</evidence>
<dbReference type="EMBL" id="QLTK01000001">
    <property type="protein sequence ID" value="RAS39024.1"/>
    <property type="molecule type" value="Genomic_DNA"/>
</dbReference>